<feature type="transmembrane region" description="Helical" evidence="9">
    <location>
        <begin position="35"/>
        <end position="57"/>
    </location>
</feature>
<dbReference type="InterPro" id="IPR004685">
    <property type="entry name" value="Brnchd-chn_aa_trnsp_Livcs"/>
</dbReference>
<dbReference type="GO" id="GO:0005886">
    <property type="term" value="C:plasma membrane"/>
    <property type="evidence" value="ECO:0007669"/>
    <property type="project" value="UniProtKB-SubCell"/>
</dbReference>
<keyword evidence="5 9" id="KW-0812">Transmembrane</keyword>
<keyword evidence="4" id="KW-1003">Cell membrane</keyword>
<name>A0A133ZYN8_9FIRM</name>
<dbReference type="PANTHER" id="PTHR30588:SF7">
    <property type="entry name" value="BRANCHED-CHAIN AMINO ACID CARRIER PROTEIN SAOUHSC_01411-RELATED"/>
    <property type="match status" value="1"/>
</dbReference>
<keyword evidence="3 9" id="KW-0813">Transport</keyword>
<comment type="function">
    <text evidence="9">Component of the transport system for branched-chain amino acids.</text>
</comment>
<keyword evidence="11" id="KW-1185">Reference proteome</keyword>
<feature type="transmembrane region" description="Helical" evidence="9">
    <location>
        <begin position="220"/>
        <end position="241"/>
    </location>
</feature>
<dbReference type="Pfam" id="PF05525">
    <property type="entry name" value="Branch_AA_trans"/>
    <property type="match status" value="1"/>
</dbReference>
<dbReference type="GO" id="GO:0015190">
    <property type="term" value="F:L-leucine transmembrane transporter activity"/>
    <property type="evidence" value="ECO:0007669"/>
    <property type="project" value="TreeGrafter"/>
</dbReference>
<organism evidence="10 11">
    <name type="scientific">Lachnoanaerobaculum saburreum</name>
    <dbReference type="NCBI Taxonomy" id="467210"/>
    <lineage>
        <taxon>Bacteria</taxon>
        <taxon>Bacillati</taxon>
        <taxon>Bacillota</taxon>
        <taxon>Clostridia</taxon>
        <taxon>Lachnospirales</taxon>
        <taxon>Lachnospiraceae</taxon>
        <taxon>Lachnoanaerobaculum</taxon>
    </lineage>
</organism>
<proteinExistence type="inferred from homology"/>
<comment type="caution">
    <text evidence="9">Lacks conserved residue(s) required for the propagation of feature annotation.</text>
</comment>
<dbReference type="RefSeq" id="WP_060930324.1">
    <property type="nucleotide sequence ID" value="NZ_KQ959775.1"/>
</dbReference>
<dbReference type="GO" id="GO:0015820">
    <property type="term" value="P:L-leucine transport"/>
    <property type="evidence" value="ECO:0007669"/>
    <property type="project" value="TreeGrafter"/>
</dbReference>
<gene>
    <name evidence="10" type="ORF">HMPREF1866_00346</name>
</gene>
<feature type="transmembrane region" description="Helical" evidence="9">
    <location>
        <begin position="146"/>
        <end position="168"/>
    </location>
</feature>
<dbReference type="AlphaFoldDB" id="A0A133ZYN8"/>
<keyword evidence="8 9" id="KW-0472">Membrane</keyword>
<feature type="transmembrane region" description="Helical" evidence="9">
    <location>
        <begin position="400"/>
        <end position="427"/>
    </location>
</feature>
<evidence type="ECO:0000256" key="2">
    <source>
        <dbReference type="ARBA" id="ARBA00008540"/>
    </source>
</evidence>
<sequence length="438" mass="47165">MIKKGFLIGLLLFGIFFGAGNLIFPAELGFRAGKHFVPAMSGFVLSGVGIAIVTLIVGTMVKGGYKRELGIKVGKNFAIGYLTALYLAIGPFFAIPRTASTSFSIGIAPVTGNTRLALFVFSAIYFLLAYLIALNPSKLMDRVGKVLTPIFALLIVILIIVGNLNFHAVGEGEMNESLTALKTGFFDGYNTLDALASVSFCLIATSGIKTFGFSSKKEYMSIMAIVGIVTTILFSSLYIGLGALGNKFSVPNEVLSDKSINIGTYILSMSSYKLFGSFGQAFLGAMTILTCFTTTVGLIVVTSQFFADTFKRFGYRAYVNIFTLTGFAMSNFGLNTIIKISIPVLSILYPVTIVIVLIVILNKFISMSNVGMRFTIILTAVTAFIEVIGDVFNIKMINSFMSMFIGGSLGFVWVNIAVSGIIISLLLKDKIKGESFEI</sequence>
<dbReference type="EMBL" id="LSDA01000011">
    <property type="protein sequence ID" value="KXB60565.1"/>
    <property type="molecule type" value="Genomic_DNA"/>
</dbReference>
<feature type="transmembrane region" description="Helical" evidence="9">
    <location>
        <begin position="313"/>
        <end position="334"/>
    </location>
</feature>
<dbReference type="PATRIC" id="fig|467210.3.peg.341"/>
<dbReference type="OrthoDB" id="9783920at2"/>
<comment type="subcellular location">
    <subcellularLocation>
        <location evidence="1 9">Cell membrane</location>
        <topology evidence="1 9">Multi-pass membrane protein</topology>
    </subcellularLocation>
</comment>
<dbReference type="STRING" id="467210.HMPREF1866_00346"/>
<evidence type="ECO:0000256" key="1">
    <source>
        <dbReference type="ARBA" id="ARBA00004651"/>
    </source>
</evidence>
<feature type="transmembrane region" description="Helical" evidence="9">
    <location>
        <begin position="78"/>
        <end position="96"/>
    </location>
</feature>
<evidence type="ECO:0000256" key="9">
    <source>
        <dbReference type="RuleBase" id="RU362122"/>
    </source>
</evidence>
<comment type="similarity">
    <text evidence="2 9">Belongs to the branched chain amino acid transporter family.</text>
</comment>
<dbReference type="Proteomes" id="UP000070394">
    <property type="component" value="Unassembled WGS sequence"/>
</dbReference>
<evidence type="ECO:0000256" key="7">
    <source>
        <dbReference type="ARBA" id="ARBA00022989"/>
    </source>
</evidence>
<feature type="transmembrane region" description="Helical" evidence="9">
    <location>
        <begin position="340"/>
        <end position="362"/>
    </location>
</feature>
<protein>
    <recommendedName>
        <fullName evidence="9">Branched-chain amino acid transport system carrier protein</fullName>
    </recommendedName>
</protein>
<dbReference type="GO" id="GO:0015818">
    <property type="term" value="P:isoleucine transport"/>
    <property type="evidence" value="ECO:0007669"/>
    <property type="project" value="TreeGrafter"/>
</dbReference>
<feature type="transmembrane region" description="Helical" evidence="9">
    <location>
        <begin position="278"/>
        <end position="301"/>
    </location>
</feature>
<dbReference type="PANTHER" id="PTHR30588">
    <property type="entry name" value="BRANCHED-CHAIN AMINO ACID TRANSPORT SYSTEM 2 CARRIER PROTEIN"/>
    <property type="match status" value="1"/>
</dbReference>
<keyword evidence="6 9" id="KW-0029">Amino-acid transport</keyword>
<feature type="transmembrane region" description="Helical" evidence="9">
    <location>
        <begin position="374"/>
        <end position="394"/>
    </location>
</feature>
<evidence type="ECO:0000256" key="6">
    <source>
        <dbReference type="ARBA" id="ARBA00022970"/>
    </source>
</evidence>
<evidence type="ECO:0000313" key="10">
    <source>
        <dbReference type="EMBL" id="KXB60565.1"/>
    </source>
</evidence>
<dbReference type="GO" id="GO:0015188">
    <property type="term" value="F:L-isoleucine transmembrane transporter activity"/>
    <property type="evidence" value="ECO:0007669"/>
    <property type="project" value="TreeGrafter"/>
</dbReference>
<dbReference type="NCBIfam" id="TIGR00796">
    <property type="entry name" value="livcs"/>
    <property type="match status" value="1"/>
</dbReference>
<evidence type="ECO:0000256" key="4">
    <source>
        <dbReference type="ARBA" id="ARBA00022475"/>
    </source>
</evidence>
<reference evidence="11" key="1">
    <citation type="submission" date="2016-01" db="EMBL/GenBank/DDBJ databases">
        <authorList>
            <person name="Mitreva M."/>
            <person name="Pepin K.H."/>
            <person name="Mihindukulasuriya K.A."/>
            <person name="Fulton R."/>
            <person name="Fronick C."/>
            <person name="O'Laughlin M."/>
            <person name="Miner T."/>
            <person name="Herter B."/>
            <person name="Rosa B.A."/>
            <person name="Cordes M."/>
            <person name="Tomlinson C."/>
            <person name="Wollam A."/>
            <person name="Palsikar V.B."/>
            <person name="Mardis E.R."/>
            <person name="Wilson R.K."/>
        </authorList>
    </citation>
    <scope>NUCLEOTIDE SEQUENCE [LARGE SCALE GENOMIC DNA]</scope>
    <source>
        <strain evidence="11">DNF00896</strain>
    </source>
</reference>
<comment type="caution">
    <text evidence="10">The sequence shown here is derived from an EMBL/GenBank/DDBJ whole genome shotgun (WGS) entry which is preliminary data.</text>
</comment>
<dbReference type="GO" id="GO:0005304">
    <property type="term" value="F:L-valine transmembrane transporter activity"/>
    <property type="evidence" value="ECO:0007669"/>
    <property type="project" value="TreeGrafter"/>
</dbReference>
<evidence type="ECO:0000313" key="11">
    <source>
        <dbReference type="Proteomes" id="UP000070394"/>
    </source>
</evidence>
<accession>A0A133ZYN8</accession>
<evidence type="ECO:0000256" key="5">
    <source>
        <dbReference type="ARBA" id="ARBA00022692"/>
    </source>
</evidence>
<evidence type="ECO:0000256" key="8">
    <source>
        <dbReference type="ARBA" id="ARBA00023136"/>
    </source>
</evidence>
<feature type="transmembrane region" description="Helical" evidence="9">
    <location>
        <begin position="116"/>
        <end position="134"/>
    </location>
</feature>
<evidence type="ECO:0000256" key="3">
    <source>
        <dbReference type="ARBA" id="ARBA00022448"/>
    </source>
</evidence>
<keyword evidence="7 9" id="KW-1133">Transmembrane helix</keyword>
<feature type="transmembrane region" description="Helical" evidence="9">
    <location>
        <begin position="188"/>
        <end position="208"/>
    </location>
</feature>